<dbReference type="Proteomes" id="UP000016536">
    <property type="component" value="Unassembled WGS sequence"/>
</dbReference>
<protein>
    <submittedName>
        <fullName evidence="1">Uncharacterized protein</fullName>
    </submittedName>
</protein>
<name>U1QTS5_9ACTO</name>
<proteinExistence type="predicted"/>
<organism evidence="1 2">
    <name type="scientific">Actinomyces johnsonii F0542</name>
    <dbReference type="NCBI Taxonomy" id="1321818"/>
    <lineage>
        <taxon>Bacteria</taxon>
        <taxon>Bacillati</taxon>
        <taxon>Actinomycetota</taxon>
        <taxon>Actinomycetes</taxon>
        <taxon>Actinomycetales</taxon>
        <taxon>Actinomycetaceae</taxon>
        <taxon>Actinomyces</taxon>
    </lineage>
</organism>
<evidence type="ECO:0000313" key="2">
    <source>
        <dbReference type="Proteomes" id="UP000016536"/>
    </source>
</evidence>
<dbReference type="AlphaFoldDB" id="U1QTS5"/>
<dbReference type="HOGENOM" id="CLU_2930714_0_0_11"/>
<comment type="caution">
    <text evidence="1">The sequence shown here is derived from an EMBL/GenBank/DDBJ whole genome shotgun (WGS) entry which is preliminary data.</text>
</comment>
<reference evidence="1 2" key="1">
    <citation type="submission" date="2013-08" db="EMBL/GenBank/DDBJ databases">
        <authorList>
            <person name="Weinstock G."/>
            <person name="Sodergren E."/>
            <person name="Wylie T."/>
            <person name="Fulton L."/>
            <person name="Fulton R."/>
            <person name="Fronick C."/>
            <person name="O'Laughlin M."/>
            <person name="Godfrey J."/>
            <person name="Miner T."/>
            <person name="Herter B."/>
            <person name="Appelbaum E."/>
            <person name="Cordes M."/>
            <person name="Lek S."/>
            <person name="Wollam A."/>
            <person name="Pepin K.H."/>
            <person name="Palsikar V.B."/>
            <person name="Mitreva M."/>
            <person name="Wilson R.K."/>
        </authorList>
    </citation>
    <scope>NUCLEOTIDE SEQUENCE [LARGE SCALE GENOMIC DNA]</scope>
    <source>
        <strain evidence="1 2">F0542</strain>
    </source>
</reference>
<evidence type="ECO:0000313" key="1">
    <source>
        <dbReference type="EMBL" id="ERH25331.1"/>
    </source>
</evidence>
<gene>
    <name evidence="1" type="ORF">HMPREF1979_00594</name>
</gene>
<sequence>MYEAQDKRFRHLLQSTRSSQPWNRTTFLHRYRFSPALTFSTLKDYLFSSLPRGRMPASRQ</sequence>
<dbReference type="EMBL" id="AWSE01000026">
    <property type="protein sequence ID" value="ERH25331.1"/>
    <property type="molecule type" value="Genomic_DNA"/>
</dbReference>
<keyword evidence="2" id="KW-1185">Reference proteome</keyword>
<accession>U1QTS5</accession>